<reference evidence="3" key="1">
    <citation type="submission" date="2017-02" db="UniProtKB">
        <authorList>
            <consortium name="WormBaseParasite"/>
        </authorList>
    </citation>
    <scope>IDENTIFICATION</scope>
</reference>
<dbReference type="Gene3D" id="3.40.50.300">
    <property type="entry name" value="P-loop containing nucleotide triphosphate hydrolases"/>
    <property type="match status" value="1"/>
</dbReference>
<sequence>MDLSYKVVKGLQYHFISGLPRSGSTLLSAILLQNPRFRAGMSSPIGSLFNGVLAQCSAGSEFGSVIDPDTRRRLLRGLFDAYYGDKPSTPVVFDTNRQWCARMPALHDLFPQAKVIACVRNVAWIMDSLERLYRANPFENTKLFNDDIERNTVYSRVETLGQRNRLVGYAWSALKEAYYGENAGSMLIVDYDLLSQAPERVMRLVYEFIEQPWFEHDFDNLSYDAPDFDEALGVSGLHRVKPKVALQPRRTILPPDLFEQFAHMDFWRDGSLSAANVIRTKADAAIG</sequence>
<dbReference type="Pfam" id="PF13469">
    <property type="entry name" value="Sulfotransfer_3"/>
    <property type="match status" value="1"/>
</dbReference>
<dbReference type="WBParaSite" id="BTMF_0001225301-mRNA-1">
    <property type="protein sequence ID" value="BTMF_0001225301-mRNA-1"/>
    <property type="gene ID" value="BTMF_0001225301"/>
</dbReference>
<dbReference type="InterPro" id="IPR027417">
    <property type="entry name" value="P-loop_NTPase"/>
</dbReference>
<name>A0A0R3QWY7_9BILA</name>
<evidence type="ECO:0000313" key="2">
    <source>
        <dbReference type="Proteomes" id="UP000280834"/>
    </source>
</evidence>
<gene>
    <name evidence="1" type="ORF">BTMF_LOCUS10273</name>
</gene>
<dbReference type="EMBL" id="UZAG01017474">
    <property type="protein sequence ID" value="VDO34904.1"/>
    <property type="molecule type" value="Genomic_DNA"/>
</dbReference>
<reference evidence="1 2" key="2">
    <citation type="submission" date="2018-11" db="EMBL/GenBank/DDBJ databases">
        <authorList>
            <consortium name="Pathogen Informatics"/>
        </authorList>
    </citation>
    <scope>NUCLEOTIDE SEQUENCE [LARGE SCALE GENOMIC DNA]</scope>
</reference>
<proteinExistence type="predicted"/>
<accession>A0A0R3QWY7</accession>
<protein>
    <submittedName>
        <fullName evidence="3">Sulfotransferase</fullName>
    </submittedName>
</protein>
<evidence type="ECO:0000313" key="1">
    <source>
        <dbReference type="EMBL" id="VDO34904.1"/>
    </source>
</evidence>
<evidence type="ECO:0000313" key="3">
    <source>
        <dbReference type="WBParaSite" id="BTMF_0001225301-mRNA-1"/>
    </source>
</evidence>
<dbReference type="SUPFAM" id="SSF52540">
    <property type="entry name" value="P-loop containing nucleoside triphosphate hydrolases"/>
    <property type="match status" value="1"/>
</dbReference>
<dbReference type="AlphaFoldDB" id="A0A0R3QWY7"/>
<keyword evidence="2" id="KW-1185">Reference proteome</keyword>
<dbReference type="Proteomes" id="UP000280834">
    <property type="component" value="Unassembled WGS sequence"/>
</dbReference>
<organism evidence="3">
    <name type="scientific">Brugia timori</name>
    <dbReference type="NCBI Taxonomy" id="42155"/>
    <lineage>
        <taxon>Eukaryota</taxon>
        <taxon>Metazoa</taxon>
        <taxon>Ecdysozoa</taxon>
        <taxon>Nematoda</taxon>
        <taxon>Chromadorea</taxon>
        <taxon>Rhabditida</taxon>
        <taxon>Spirurina</taxon>
        <taxon>Spiruromorpha</taxon>
        <taxon>Filarioidea</taxon>
        <taxon>Onchocercidae</taxon>
        <taxon>Brugia</taxon>
    </lineage>
</organism>